<dbReference type="PANTHER" id="PTHR30352">
    <property type="entry name" value="PYRUVATE FORMATE-LYASE-ACTIVATING ENZYME"/>
    <property type="match status" value="1"/>
</dbReference>
<dbReference type="SFLD" id="SFLDS00029">
    <property type="entry name" value="Radical_SAM"/>
    <property type="match status" value="1"/>
</dbReference>
<dbReference type="InterPro" id="IPR007197">
    <property type="entry name" value="rSAM"/>
</dbReference>
<dbReference type="PROSITE" id="PS51918">
    <property type="entry name" value="RADICAL_SAM"/>
    <property type="match status" value="1"/>
</dbReference>
<protein>
    <submittedName>
        <fullName evidence="8">AmmeMemoRadiSam system radical SAM enzyme</fullName>
    </submittedName>
</protein>
<feature type="binding site" evidence="6">
    <location>
        <position position="89"/>
    </location>
    <ligand>
        <name>[4Fe-4S] cluster</name>
        <dbReference type="ChEBI" id="CHEBI:49883"/>
        <note>4Fe-4S-S-AdoMet</note>
    </ligand>
</feature>
<sequence length="339" mass="38040">MREADFYQKIKSGEVICQLCARQCVIQPGQTGFCRARKNLDGCLFSLIYGRPAVQNVDPVEKKPLFSFFPGTFTYSVGTYGCNFTCANCHNYDLSQAEDLEDKISLLPEIKPAELVSEALANNCRSLAYTYNEPTICGEYYLAVARLARANGLKNIWVSNGYLSPIFLEALLPWLDAANIDLKSIDDYFYRENCGASLPPILENLKKIKQYGIHLEISTLIIPGLTDGVEMLAALADFIVNELGDDTPWHISKFSAPISWHLKNRPSADETAIYKAFDIGKQKGLKFVYAGNMPGDQRENTYCPKCGELVIRRFGWDNITRFDHHGICPKCNMILDIIG</sequence>
<dbReference type="NCBIfam" id="TIGR04337">
    <property type="entry name" value="AmmeMemoSam_rS"/>
    <property type="match status" value="1"/>
</dbReference>
<name>A0A2G9ZM20_9BACT</name>
<feature type="domain" description="Radical SAM core" evidence="7">
    <location>
        <begin position="68"/>
        <end position="292"/>
    </location>
</feature>
<dbReference type="GO" id="GO:0051539">
    <property type="term" value="F:4 iron, 4 sulfur cluster binding"/>
    <property type="evidence" value="ECO:0007669"/>
    <property type="project" value="UniProtKB-KW"/>
</dbReference>
<dbReference type="CDD" id="cd01335">
    <property type="entry name" value="Radical_SAM"/>
    <property type="match status" value="1"/>
</dbReference>
<dbReference type="Proteomes" id="UP000230729">
    <property type="component" value="Unassembled WGS sequence"/>
</dbReference>
<dbReference type="SUPFAM" id="SSF102114">
    <property type="entry name" value="Radical SAM enzymes"/>
    <property type="match status" value="1"/>
</dbReference>
<evidence type="ECO:0000259" key="7">
    <source>
        <dbReference type="PROSITE" id="PS51918"/>
    </source>
</evidence>
<proteinExistence type="predicted"/>
<dbReference type="PANTHER" id="PTHR30352:SF5">
    <property type="entry name" value="PYRUVATE FORMATE-LYASE 1-ACTIVATING ENZYME"/>
    <property type="match status" value="1"/>
</dbReference>
<reference evidence="8 9" key="1">
    <citation type="submission" date="2017-09" db="EMBL/GenBank/DDBJ databases">
        <title>Depth-based differentiation of microbial function through sediment-hosted aquifers and enrichment of novel symbionts in the deep terrestrial subsurface.</title>
        <authorList>
            <person name="Probst A.J."/>
            <person name="Ladd B."/>
            <person name="Jarett J.K."/>
            <person name="Geller-Mcgrath D.E."/>
            <person name="Sieber C.M."/>
            <person name="Emerson J.B."/>
            <person name="Anantharaman K."/>
            <person name="Thomas B.C."/>
            <person name="Malmstrom R."/>
            <person name="Stieglmeier M."/>
            <person name="Klingl A."/>
            <person name="Woyke T."/>
            <person name="Ryan C.M."/>
            <person name="Banfield J.F."/>
        </authorList>
    </citation>
    <scope>NUCLEOTIDE SEQUENCE [LARGE SCALE GENOMIC DNA]</scope>
    <source>
        <strain evidence="8">CG23_combo_of_CG06-09_8_20_14_all_49_15</strain>
    </source>
</reference>
<dbReference type="InterPro" id="IPR058240">
    <property type="entry name" value="rSAM_sf"/>
</dbReference>
<comment type="caution">
    <text evidence="8">The sequence shown here is derived from an EMBL/GenBank/DDBJ whole genome shotgun (WGS) entry which is preliminary data.</text>
</comment>
<evidence type="ECO:0000256" key="6">
    <source>
        <dbReference type="PIRSR" id="PIRSR004869-50"/>
    </source>
</evidence>
<gene>
    <name evidence="8" type="primary">amrS</name>
    <name evidence="8" type="ORF">COX22_00215</name>
</gene>
<organism evidence="8 9">
    <name type="scientific">Candidatus Falkowbacteria bacterium CG23_combo_of_CG06-09_8_20_14_all_49_15</name>
    <dbReference type="NCBI Taxonomy" id="1974572"/>
    <lineage>
        <taxon>Bacteria</taxon>
        <taxon>Candidatus Falkowiibacteriota</taxon>
    </lineage>
</organism>
<evidence type="ECO:0000313" key="9">
    <source>
        <dbReference type="Proteomes" id="UP000230729"/>
    </source>
</evidence>
<dbReference type="Pfam" id="PF04055">
    <property type="entry name" value="Radical_SAM"/>
    <property type="match status" value="1"/>
</dbReference>
<evidence type="ECO:0000256" key="3">
    <source>
        <dbReference type="ARBA" id="ARBA00022723"/>
    </source>
</evidence>
<keyword evidence="4 6" id="KW-0408">Iron</keyword>
<dbReference type="InterPro" id="IPR016431">
    <property type="entry name" value="Pyrv-formate_lyase-activ_prd"/>
</dbReference>
<dbReference type="AlphaFoldDB" id="A0A2G9ZM20"/>
<evidence type="ECO:0000256" key="4">
    <source>
        <dbReference type="ARBA" id="ARBA00023004"/>
    </source>
</evidence>
<feature type="binding site" evidence="6">
    <location>
        <position position="86"/>
    </location>
    <ligand>
        <name>[4Fe-4S] cluster</name>
        <dbReference type="ChEBI" id="CHEBI:49883"/>
        <note>4Fe-4S-S-AdoMet</note>
    </ligand>
</feature>
<keyword evidence="2 6" id="KW-0949">S-adenosyl-L-methionine</keyword>
<keyword evidence="5 6" id="KW-0411">Iron-sulfur</keyword>
<accession>A0A2G9ZM20</accession>
<dbReference type="GO" id="GO:0046872">
    <property type="term" value="F:metal ion binding"/>
    <property type="evidence" value="ECO:0007669"/>
    <property type="project" value="UniProtKB-KW"/>
</dbReference>
<keyword evidence="3 6" id="KW-0479">Metal-binding</keyword>
<evidence type="ECO:0000256" key="5">
    <source>
        <dbReference type="ARBA" id="ARBA00023014"/>
    </source>
</evidence>
<evidence type="ECO:0000313" key="8">
    <source>
        <dbReference type="EMBL" id="PIP34226.1"/>
    </source>
</evidence>
<comment type="cofactor">
    <cofactor evidence="6">
        <name>[4Fe-4S] cluster</name>
        <dbReference type="ChEBI" id="CHEBI:49883"/>
    </cofactor>
    <text evidence="6">Binds 1 [4Fe-4S] cluster. The cluster is coordinated with 3 cysteines and an exchangeable S-adenosyl-L-methionine.</text>
</comment>
<dbReference type="Gene3D" id="3.20.20.70">
    <property type="entry name" value="Aldolase class I"/>
    <property type="match status" value="1"/>
</dbReference>
<keyword evidence="1" id="KW-0004">4Fe-4S</keyword>
<evidence type="ECO:0000256" key="1">
    <source>
        <dbReference type="ARBA" id="ARBA00022485"/>
    </source>
</evidence>
<evidence type="ECO:0000256" key="2">
    <source>
        <dbReference type="ARBA" id="ARBA00022691"/>
    </source>
</evidence>
<dbReference type="GO" id="GO:0003824">
    <property type="term" value="F:catalytic activity"/>
    <property type="evidence" value="ECO:0007669"/>
    <property type="project" value="InterPro"/>
</dbReference>
<dbReference type="InterPro" id="IPR013785">
    <property type="entry name" value="Aldolase_TIM"/>
</dbReference>
<dbReference type="EMBL" id="PCSD01000002">
    <property type="protein sequence ID" value="PIP34226.1"/>
    <property type="molecule type" value="Genomic_DNA"/>
</dbReference>
<dbReference type="InterPro" id="IPR034457">
    <property type="entry name" value="Organic_radical-activating"/>
</dbReference>
<dbReference type="PIRSF" id="PIRSF004869">
    <property type="entry name" value="PflX_prd"/>
    <property type="match status" value="1"/>
</dbReference>
<dbReference type="InterPro" id="IPR027596">
    <property type="entry name" value="AmmeMemoSam_rS"/>
</dbReference>
<dbReference type="SFLD" id="SFLDG01101">
    <property type="entry name" value="Uncharacterised_Radical_SAM_Su"/>
    <property type="match status" value="1"/>
</dbReference>
<feature type="binding site" evidence="6">
    <location>
        <position position="82"/>
    </location>
    <ligand>
        <name>[4Fe-4S] cluster</name>
        <dbReference type="ChEBI" id="CHEBI:49883"/>
        <note>4Fe-4S-S-AdoMet</note>
    </ligand>
</feature>